<reference evidence="2 3" key="1">
    <citation type="submission" date="2017-02" db="EMBL/GenBank/DDBJ databases">
        <authorList>
            <person name="Peterson S.W."/>
        </authorList>
    </citation>
    <scope>NUCLEOTIDE SEQUENCE [LARGE SCALE GENOMIC DNA]</scope>
    <source>
        <strain evidence="2 3">DSM 22335</strain>
    </source>
</reference>
<dbReference type="STRING" id="413434.SAMN04488132_106131"/>
<dbReference type="EMBL" id="FUWH01000006">
    <property type="protein sequence ID" value="SJZ93199.1"/>
    <property type="molecule type" value="Genomic_DNA"/>
</dbReference>
<dbReference type="Proteomes" id="UP000190888">
    <property type="component" value="Unassembled WGS sequence"/>
</dbReference>
<accession>A0A1T4PP36</accession>
<dbReference type="AlphaFoldDB" id="A0A1T4PP36"/>
<keyword evidence="1" id="KW-0732">Signal</keyword>
<dbReference type="OrthoDB" id="9809727at2"/>
<organism evidence="2 3">
    <name type="scientific">Sediminibacterium ginsengisoli</name>
    <dbReference type="NCBI Taxonomy" id="413434"/>
    <lineage>
        <taxon>Bacteria</taxon>
        <taxon>Pseudomonadati</taxon>
        <taxon>Bacteroidota</taxon>
        <taxon>Chitinophagia</taxon>
        <taxon>Chitinophagales</taxon>
        <taxon>Chitinophagaceae</taxon>
        <taxon>Sediminibacterium</taxon>
    </lineage>
</organism>
<dbReference type="RefSeq" id="WP_078831706.1">
    <property type="nucleotide sequence ID" value="NZ_FUWH01000006.1"/>
</dbReference>
<proteinExistence type="predicted"/>
<keyword evidence="3" id="KW-1185">Reference proteome</keyword>
<evidence type="ECO:0008006" key="4">
    <source>
        <dbReference type="Google" id="ProtNLM"/>
    </source>
</evidence>
<gene>
    <name evidence="2" type="ORF">SAMN04488132_106131</name>
</gene>
<evidence type="ECO:0000313" key="2">
    <source>
        <dbReference type="EMBL" id="SJZ93199.1"/>
    </source>
</evidence>
<name>A0A1T4PP36_9BACT</name>
<sequence length="370" mass="41973">MKNLRYIFFLILLLSVKAEAQVMISFNPALDGTSVNRLGKVIMTNRYAFDLEAKLVISVREAKQGQLLKVTMPAFTLHTGTNVLPPDVFNRSAFSFSGSQAGYALSQTRNFADGDYEYCFELNVKAIKAQTIPVDFFENCFNTTLERSTPMVLINPYDKEASCNTRPNFLWQPSMPVQPGITYILTLAEIKPQQSRAEALAYNPPIIAQNNIRTTMLNYPALAPALEQGKKYAWQVLATNAKMIVTRSDIWEYSVACETDTAKPDQDGYRELKDSRDAGSYLAHRWLRFSFYNPYGPMAVNYTISDLTLKDKELKKLPVLKMQGGFNSYELDLEDIRGLVYEHQYLLTVQLGNGKKMYLSFIYKGGNVEH</sequence>
<protein>
    <recommendedName>
        <fullName evidence="4">DUF928 domain-containing protein</fullName>
    </recommendedName>
</protein>
<feature type="signal peptide" evidence="1">
    <location>
        <begin position="1"/>
        <end position="20"/>
    </location>
</feature>
<evidence type="ECO:0000313" key="3">
    <source>
        <dbReference type="Proteomes" id="UP000190888"/>
    </source>
</evidence>
<feature type="chain" id="PRO_5012368778" description="DUF928 domain-containing protein" evidence="1">
    <location>
        <begin position="21"/>
        <end position="370"/>
    </location>
</feature>
<evidence type="ECO:0000256" key="1">
    <source>
        <dbReference type="SAM" id="SignalP"/>
    </source>
</evidence>